<evidence type="ECO:0000313" key="2">
    <source>
        <dbReference type="Proteomes" id="UP000594603"/>
    </source>
</evidence>
<dbReference type="Proteomes" id="UP000594603">
    <property type="component" value="Plasmid p1"/>
</dbReference>
<reference evidence="1" key="1">
    <citation type="submission" date="2020-04" db="EMBL/GenBank/DDBJ databases">
        <title>A novel bacterium ('Candidatus Sarcina troglodytae' sp. nov.) linked to a protracted, uniformly lethal epizootic among sanctuary western chimpanzees (Pan troglodytes verus) in Sierra Leone.</title>
        <authorList>
            <person name="Owens L.A."/>
            <person name="Colitti B."/>
            <person name="Hirji I."/>
            <person name="Pizaro A."/>
            <person name="Jaffe J.E."/>
            <person name="Moittie S."/>
            <person name="Bishop-Lilly K.A."/>
            <person name="Estrella L.A."/>
            <person name="Voegtly L.J."/>
            <person name="Kuhn J.H."/>
            <person name="Suen G."/>
            <person name="Deblois C.L."/>
            <person name="Dunn C."/>
            <person name="Juan-Salles C."/>
            <person name="Goldberg T.L."/>
        </authorList>
    </citation>
    <scope>NUCLEOTIDE SEQUENCE</scope>
    <source>
        <strain evidence="1">JB2</strain>
    </source>
</reference>
<evidence type="ECO:0000313" key="1">
    <source>
        <dbReference type="EMBL" id="QPJ86595.1"/>
    </source>
</evidence>
<protein>
    <submittedName>
        <fullName evidence="1">Uncharacterized protein</fullName>
    </submittedName>
</protein>
<sequence>MSKNNNNKPSNFANFTQREYDYDKLEAQLLSWADSNDDDYEIGNIEPNVTPTTANFAQRKYDYDKLEKQLLGWS</sequence>
<name>A0ACD1BGQ2_9CLOT</name>
<gene>
    <name evidence="1" type="ORF">HH195_11535</name>
</gene>
<accession>A0ACD1BGQ2</accession>
<proteinExistence type="predicted"/>
<keyword evidence="1" id="KW-0614">Plasmid</keyword>
<dbReference type="EMBL" id="CP051755">
    <property type="protein sequence ID" value="QPJ86595.1"/>
    <property type="molecule type" value="Genomic_DNA"/>
</dbReference>
<organism evidence="1 2">
    <name type="scientific">Candidatus Sarcina troglodytae</name>
    <dbReference type="NCBI Taxonomy" id="2726954"/>
    <lineage>
        <taxon>Bacteria</taxon>
        <taxon>Bacillati</taxon>
        <taxon>Bacillota</taxon>
        <taxon>Clostridia</taxon>
        <taxon>Eubacteriales</taxon>
        <taxon>Clostridiaceae</taxon>
        <taxon>Sarcina</taxon>
    </lineage>
</organism>
<geneLocation type="plasmid" evidence="1 2">
    <name>p1</name>
</geneLocation>
<keyword evidence="2" id="KW-1185">Reference proteome</keyword>